<name>A0A848GU37_9BACT</name>
<dbReference type="RefSeq" id="WP_169227749.1">
    <property type="nucleotide sequence ID" value="NZ_JABBGC010000003.1"/>
</dbReference>
<keyword evidence="3" id="KW-1185">Reference proteome</keyword>
<reference evidence="2 3" key="1">
    <citation type="submission" date="2020-04" db="EMBL/GenBank/DDBJ databases">
        <title>Chitinophaga sp. G-6-1-13 sp. nov., isolated from soil.</title>
        <authorList>
            <person name="Dahal R.H."/>
            <person name="Chaudhary D.K."/>
        </authorList>
    </citation>
    <scope>NUCLEOTIDE SEQUENCE [LARGE SCALE GENOMIC DNA]</scope>
    <source>
        <strain evidence="2 3">G-6-1-13</strain>
    </source>
</reference>
<proteinExistence type="predicted"/>
<feature type="compositionally biased region" description="Basic and acidic residues" evidence="1">
    <location>
        <begin position="40"/>
        <end position="57"/>
    </location>
</feature>
<feature type="region of interest" description="Disordered" evidence="1">
    <location>
        <begin position="1"/>
        <end position="57"/>
    </location>
</feature>
<dbReference type="Proteomes" id="UP000583266">
    <property type="component" value="Unassembled WGS sequence"/>
</dbReference>
<gene>
    <name evidence="2" type="ORF">HHL17_25925</name>
</gene>
<comment type="caution">
    <text evidence="2">The sequence shown here is derived from an EMBL/GenBank/DDBJ whole genome shotgun (WGS) entry which is preliminary data.</text>
</comment>
<dbReference type="EMBL" id="JABBGC010000003">
    <property type="protein sequence ID" value="NML40662.1"/>
    <property type="molecule type" value="Genomic_DNA"/>
</dbReference>
<organism evidence="2 3">
    <name type="scientific">Chitinophaga fulva</name>
    <dbReference type="NCBI Taxonomy" id="2728842"/>
    <lineage>
        <taxon>Bacteria</taxon>
        <taxon>Pseudomonadati</taxon>
        <taxon>Bacteroidota</taxon>
        <taxon>Chitinophagia</taxon>
        <taxon>Chitinophagales</taxon>
        <taxon>Chitinophagaceae</taxon>
        <taxon>Chitinophaga</taxon>
    </lineage>
</organism>
<evidence type="ECO:0000313" key="2">
    <source>
        <dbReference type="EMBL" id="NML40662.1"/>
    </source>
</evidence>
<sequence>MDKEKDVTGQPDPPFSKDDLLGAEGESDFTEEQPGQDTTTDEKPQENSPESEPKKKP</sequence>
<evidence type="ECO:0000313" key="3">
    <source>
        <dbReference type="Proteomes" id="UP000583266"/>
    </source>
</evidence>
<evidence type="ECO:0000256" key="1">
    <source>
        <dbReference type="SAM" id="MobiDB-lite"/>
    </source>
</evidence>
<dbReference type="AlphaFoldDB" id="A0A848GU37"/>
<accession>A0A848GU37</accession>
<protein>
    <submittedName>
        <fullName evidence="2">Uncharacterized protein</fullName>
    </submittedName>
</protein>